<dbReference type="CDD" id="cd03300">
    <property type="entry name" value="ABC_PotA_N"/>
    <property type="match status" value="1"/>
</dbReference>
<keyword evidence="3 7" id="KW-0547">Nucleotide-binding</keyword>
<keyword evidence="1 7" id="KW-0813">Transport</keyword>
<dbReference type="InterPro" id="IPR027417">
    <property type="entry name" value="P-loop_NTPase"/>
</dbReference>
<comment type="caution">
    <text evidence="9">The sequence shown here is derived from an EMBL/GenBank/DDBJ whole genome shotgun (WGS) entry which is preliminary data.</text>
</comment>
<keyword evidence="10" id="KW-1185">Reference proteome</keyword>
<evidence type="ECO:0000313" key="9">
    <source>
        <dbReference type="EMBL" id="RNI17955.1"/>
    </source>
</evidence>
<dbReference type="PROSITE" id="PS00211">
    <property type="entry name" value="ABC_TRANSPORTER_1"/>
    <property type="match status" value="1"/>
</dbReference>
<dbReference type="PANTHER" id="PTHR42781">
    <property type="entry name" value="SPERMIDINE/PUTRESCINE IMPORT ATP-BINDING PROTEIN POTA"/>
    <property type="match status" value="1"/>
</dbReference>
<comment type="subunit">
    <text evidence="7">The complex is composed of two ATP-binding proteins (PotA), two transmembrane proteins (PotB and PotC) and a solute-binding protein (PotD).</text>
</comment>
<evidence type="ECO:0000256" key="6">
    <source>
        <dbReference type="ARBA" id="ARBA00023136"/>
    </source>
</evidence>
<dbReference type="OrthoDB" id="9802264at2"/>
<dbReference type="Gene3D" id="3.40.50.300">
    <property type="entry name" value="P-loop containing nucleotide triphosphate hydrolases"/>
    <property type="match status" value="1"/>
</dbReference>
<dbReference type="SMART" id="SM00382">
    <property type="entry name" value="AAA"/>
    <property type="match status" value="1"/>
</dbReference>
<dbReference type="SUPFAM" id="SSF50331">
    <property type="entry name" value="MOP-like"/>
    <property type="match status" value="1"/>
</dbReference>
<organism evidence="9 10">
    <name type="scientific">Flexivirga caeni</name>
    <dbReference type="NCBI Taxonomy" id="2294115"/>
    <lineage>
        <taxon>Bacteria</taxon>
        <taxon>Bacillati</taxon>
        <taxon>Actinomycetota</taxon>
        <taxon>Actinomycetes</taxon>
        <taxon>Micrococcales</taxon>
        <taxon>Dermacoccaceae</taxon>
        <taxon>Flexivirga</taxon>
    </lineage>
</organism>
<comment type="catalytic activity">
    <reaction evidence="7">
        <text>ATP + H2O + polyamine-[polyamine-binding protein]Side 1 = ADP + phosphate + polyamineSide 2 + [polyamine-binding protein]Side 1.</text>
        <dbReference type="EC" id="7.6.2.11"/>
    </reaction>
</comment>
<reference evidence="9 10" key="1">
    <citation type="submission" date="2018-11" db="EMBL/GenBank/DDBJ databases">
        <title>Draft genome of Simplicispira Flexivirga sp. BO-16.</title>
        <authorList>
            <person name="Im W.T."/>
        </authorList>
    </citation>
    <scope>NUCLEOTIDE SEQUENCE [LARGE SCALE GENOMIC DNA]</scope>
    <source>
        <strain evidence="9 10">BO-16</strain>
    </source>
</reference>
<comment type="similarity">
    <text evidence="7">Belongs to the ABC transporter superfamily. Spermidine/putrescine importer (TC 3.A.1.11.1) family.</text>
</comment>
<comment type="function">
    <text evidence="7">Part of the ABC transporter complex PotABCD involved in spermidine/putrescine import. Responsible for energy coupling to the transport system.</text>
</comment>
<dbReference type="InterPro" id="IPR008995">
    <property type="entry name" value="Mo/tungstate-bd_C_term_dom"/>
</dbReference>
<dbReference type="NCBIfam" id="TIGR01187">
    <property type="entry name" value="potA"/>
    <property type="match status" value="1"/>
</dbReference>
<evidence type="ECO:0000256" key="7">
    <source>
        <dbReference type="RuleBase" id="RU364083"/>
    </source>
</evidence>
<evidence type="ECO:0000256" key="2">
    <source>
        <dbReference type="ARBA" id="ARBA00022475"/>
    </source>
</evidence>
<protein>
    <recommendedName>
        <fullName evidence="7">Spermidine/putrescine import ATP-binding protein PotA</fullName>
        <ecNumber evidence="7">7.6.2.11</ecNumber>
    </recommendedName>
</protein>
<evidence type="ECO:0000259" key="8">
    <source>
        <dbReference type="PROSITE" id="PS50893"/>
    </source>
</evidence>
<evidence type="ECO:0000256" key="1">
    <source>
        <dbReference type="ARBA" id="ARBA00022448"/>
    </source>
</evidence>
<dbReference type="InterPro" id="IPR017879">
    <property type="entry name" value="PotA_ATP-bd"/>
</dbReference>
<dbReference type="GO" id="GO:0016887">
    <property type="term" value="F:ATP hydrolysis activity"/>
    <property type="evidence" value="ECO:0007669"/>
    <property type="project" value="InterPro"/>
</dbReference>
<dbReference type="InterPro" id="IPR005893">
    <property type="entry name" value="PotA-like"/>
</dbReference>
<keyword evidence="4 7" id="KW-0067">ATP-binding</keyword>
<dbReference type="InterPro" id="IPR003593">
    <property type="entry name" value="AAA+_ATPase"/>
</dbReference>
<dbReference type="InterPro" id="IPR017871">
    <property type="entry name" value="ABC_transporter-like_CS"/>
</dbReference>
<name>A0A3M9LYD9_9MICO</name>
<dbReference type="Gene3D" id="2.40.50.100">
    <property type="match status" value="1"/>
</dbReference>
<gene>
    <name evidence="7" type="primary">potA</name>
    <name evidence="9" type="ORF">EFY87_18800</name>
</gene>
<dbReference type="Pfam" id="PF08402">
    <property type="entry name" value="TOBE_2"/>
    <property type="match status" value="1"/>
</dbReference>
<keyword evidence="5 7" id="KW-1278">Translocase</keyword>
<dbReference type="SUPFAM" id="SSF52540">
    <property type="entry name" value="P-loop containing nucleoside triphosphate hydrolases"/>
    <property type="match status" value="1"/>
</dbReference>
<dbReference type="Proteomes" id="UP000271678">
    <property type="component" value="Unassembled WGS sequence"/>
</dbReference>
<dbReference type="RefSeq" id="WP_123273018.1">
    <property type="nucleotide sequence ID" value="NZ_RJJQ01000026.1"/>
</dbReference>
<keyword evidence="6 7" id="KW-0472">Membrane</keyword>
<dbReference type="InterPro" id="IPR003439">
    <property type="entry name" value="ABC_transporter-like_ATP-bd"/>
</dbReference>
<feature type="domain" description="ABC transporter" evidence="8">
    <location>
        <begin position="21"/>
        <end position="255"/>
    </location>
</feature>
<dbReference type="PANTHER" id="PTHR42781:SF4">
    <property type="entry name" value="SPERMIDINE_PUTRESCINE IMPORT ATP-BINDING PROTEIN POTA"/>
    <property type="match status" value="1"/>
</dbReference>
<proteinExistence type="inferred from homology"/>
<dbReference type="GO" id="GO:0015594">
    <property type="term" value="F:ABC-type putrescine transporter activity"/>
    <property type="evidence" value="ECO:0007669"/>
    <property type="project" value="InterPro"/>
</dbReference>
<evidence type="ECO:0000256" key="5">
    <source>
        <dbReference type="ARBA" id="ARBA00022967"/>
    </source>
</evidence>
<dbReference type="GO" id="GO:0005524">
    <property type="term" value="F:ATP binding"/>
    <property type="evidence" value="ECO:0007669"/>
    <property type="project" value="UniProtKB-KW"/>
</dbReference>
<dbReference type="PROSITE" id="PS50893">
    <property type="entry name" value="ABC_TRANSPORTER_2"/>
    <property type="match status" value="1"/>
</dbReference>
<dbReference type="AlphaFoldDB" id="A0A3M9LYD9"/>
<dbReference type="InterPro" id="IPR050093">
    <property type="entry name" value="ABC_SmlMolc_Importer"/>
</dbReference>
<dbReference type="Pfam" id="PF00005">
    <property type="entry name" value="ABC_tran"/>
    <property type="match status" value="1"/>
</dbReference>
<dbReference type="GO" id="GO:0043190">
    <property type="term" value="C:ATP-binding cassette (ABC) transporter complex"/>
    <property type="evidence" value="ECO:0007669"/>
    <property type="project" value="InterPro"/>
</dbReference>
<dbReference type="FunFam" id="3.40.50.300:FF:000133">
    <property type="entry name" value="Spermidine/putrescine import ATP-binding protein PotA"/>
    <property type="match status" value="1"/>
</dbReference>
<evidence type="ECO:0000256" key="3">
    <source>
        <dbReference type="ARBA" id="ARBA00022741"/>
    </source>
</evidence>
<sequence>MTSQMHAQPHDAAPGEGPAAIELRGVEKTFFSKSETFQAVKRLDLEIGEGEFLSLLGPSGCGKTTTLRMIAGFEEPTAGEILLHGRNQVGVPPYKRDVNTVFQSYALFPHMTVAQNVAFGLERKRIGKAEVHSRVEEMLQLVGLADRGERRPQQLSGGQQQRVALARALVNRPSALLLDEPLAALDLKLRQAMQVELKRIQRDVGITFVFVTHDQGEALTMSDRIVVMNNGLIEQVGSPQELYERPKTRFVAGFLGTSNIMEGTVTSYADGVAVIDAGDDGRVLVPADDSAVGDQITVSVRPEKIVLTHGERPSGDRECSVQGTVSEMVYLGTSNTYEIRLNGGETLTVLEQNGSTAEATARRGEKVWLSWRPQHSLLLTGAPADGTGAADDAG</sequence>
<keyword evidence="2 7" id="KW-1003">Cell membrane</keyword>
<accession>A0A3M9LYD9</accession>
<evidence type="ECO:0000313" key="10">
    <source>
        <dbReference type="Proteomes" id="UP000271678"/>
    </source>
</evidence>
<dbReference type="EMBL" id="RJJQ01000026">
    <property type="protein sequence ID" value="RNI17955.1"/>
    <property type="molecule type" value="Genomic_DNA"/>
</dbReference>
<dbReference type="InterPro" id="IPR013611">
    <property type="entry name" value="Transp-assoc_OB_typ2"/>
</dbReference>
<evidence type="ECO:0000256" key="4">
    <source>
        <dbReference type="ARBA" id="ARBA00022840"/>
    </source>
</evidence>
<dbReference type="EC" id="7.6.2.11" evidence="7"/>